<dbReference type="EMBL" id="AB996600">
    <property type="protein sequence ID" value="BAS01565.1"/>
    <property type="molecule type" value="Genomic_DNA"/>
</dbReference>
<dbReference type="AlphaFoldDB" id="A0A0H5BK53"/>
<evidence type="ECO:0000313" key="1">
    <source>
        <dbReference type="EMBL" id="BAS01565.1"/>
    </source>
</evidence>
<accession>A0A0H5BK53</accession>
<sequence>MKNIFIINKFTNKNIRLKKKILHKDHSNFKSFKVLKRNLNYLNSDQDSYNNSLFYRKKQTYLNLDNNTKTKIKPSILVLPINFYYRNQNIYAVEIGTLYELGFLYNLGYFKSCFCYSKLNLINYHNQNIGNRLKCTISKIIDPRFYRFSININCTNKLWSKIFYTNTYPLKLSNFFHNPTSRPINYTGRNYLIQNYWVAKETLNSFELAKVVIDAMSE</sequence>
<proteinExistence type="predicted"/>
<keyword evidence="1" id="KW-0542">Nucleomorph</keyword>
<name>A0A0H5BK53_9EUKA</name>
<geneLocation type="nucleomorph" evidence="1"/>
<protein>
    <submittedName>
        <fullName evidence="1">Uncharacterized protein</fullName>
    </submittedName>
</protein>
<reference evidence="1" key="1">
    <citation type="journal article" date="2015" name="Genome Biol. Evol.">
        <title>Nucleomorph Genome Sequences of Two Chlorarachniophytes, Amorphochlora amoebiformis and Lotharella vacuolata.</title>
        <authorList>
            <person name="Suzuki S."/>
            <person name="Shirato S."/>
            <person name="Hirakawa Y."/>
            <person name="Ishida K."/>
        </authorList>
    </citation>
    <scope>NUCLEOTIDE SEQUENCE</scope>
    <source>
        <strain evidence="1">CCMP240</strain>
    </source>
</reference>
<organism evidence="1">
    <name type="scientific">Lotharella vacuolata</name>
    <dbReference type="NCBI Taxonomy" id="74820"/>
    <lineage>
        <taxon>Eukaryota</taxon>
        <taxon>Sar</taxon>
        <taxon>Rhizaria</taxon>
        <taxon>Cercozoa</taxon>
        <taxon>Chlorarachniophyceae</taxon>
        <taxon>Lotharella</taxon>
    </lineage>
</organism>